<reference evidence="15" key="1">
    <citation type="submission" date="2013-11" db="EMBL/GenBank/DDBJ databases">
        <title>Genome sequence of the fusiform rust pathogen reveals effectors for host alternation and coevolution with pine.</title>
        <authorList>
            <consortium name="DOE Joint Genome Institute"/>
            <person name="Smith K."/>
            <person name="Pendleton A."/>
            <person name="Kubisiak T."/>
            <person name="Anderson C."/>
            <person name="Salamov A."/>
            <person name="Aerts A."/>
            <person name="Riley R."/>
            <person name="Clum A."/>
            <person name="Lindquist E."/>
            <person name="Ence D."/>
            <person name="Campbell M."/>
            <person name="Kronenberg Z."/>
            <person name="Feau N."/>
            <person name="Dhillon B."/>
            <person name="Hamelin R."/>
            <person name="Burleigh J."/>
            <person name="Smith J."/>
            <person name="Yandell M."/>
            <person name="Nelson C."/>
            <person name="Grigoriev I."/>
            <person name="Davis J."/>
        </authorList>
    </citation>
    <scope>NUCLEOTIDE SEQUENCE</scope>
    <source>
        <strain evidence="15">G11</strain>
    </source>
</reference>
<keyword evidence="4" id="KW-0732">Signal</keyword>
<keyword evidence="7" id="KW-0325">Glycoprotein</keyword>
<evidence type="ECO:0000256" key="9">
    <source>
        <dbReference type="ARBA" id="ARBA00047669"/>
    </source>
</evidence>
<evidence type="ECO:0000256" key="2">
    <source>
        <dbReference type="ARBA" id="ARBA00004922"/>
    </source>
</evidence>
<dbReference type="EMBL" id="MU167214">
    <property type="protein sequence ID" value="KAG0151218.1"/>
    <property type="molecule type" value="Genomic_DNA"/>
</dbReference>
<feature type="compositionally biased region" description="Basic and acidic residues" evidence="14">
    <location>
        <begin position="549"/>
        <end position="565"/>
    </location>
</feature>
<gene>
    <name evidence="15" type="ORF">CROQUDRAFT_87014</name>
</gene>
<evidence type="ECO:0000256" key="11">
    <source>
        <dbReference type="PIRSR" id="PIRSR601382-2"/>
    </source>
</evidence>
<keyword evidence="11" id="KW-0479">Metal-binding</keyword>
<keyword evidence="6 12" id="KW-1015">Disulfide bond</keyword>
<dbReference type="GO" id="GO:0005509">
    <property type="term" value="F:calcium ion binding"/>
    <property type="evidence" value="ECO:0007669"/>
    <property type="project" value="InterPro"/>
</dbReference>
<organism evidence="15 16">
    <name type="scientific">Cronartium quercuum f. sp. fusiforme G11</name>
    <dbReference type="NCBI Taxonomy" id="708437"/>
    <lineage>
        <taxon>Eukaryota</taxon>
        <taxon>Fungi</taxon>
        <taxon>Dikarya</taxon>
        <taxon>Basidiomycota</taxon>
        <taxon>Pucciniomycotina</taxon>
        <taxon>Pucciniomycetes</taxon>
        <taxon>Pucciniales</taxon>
        <taxon>Coleosporiaceae</taxon>
        <taxon>Cronartium</taxon>
    </lineage>
</organism>
<keyword evidence="16" id="KW-1185">Reference proteome</keyword>
<name>A0A9P6NVR9_9BASI</name>
<protein>
    <recommendedName>
        <fullName evidence="13">alpha-1,2-Mannosidase</fullName>
        <ecNumber evidence="13">3.2.1.-</ecNumber>
    </recommendedName>
</protein>
<dbReference type="SUPFAM" id="SSF48225">
    <property type="entry name" value="Seven-hairpin glycosidases"/>
    <property type="match status" value="2"/>
</dbReference>
<keyword evidence="11" id="KW-0106">Calcium</keyword>
<dbReference type="OrthoDB" id="8118055at2759"/>
<evidence type="ECO:0000313" key="16">
    <source>
        <dbReference type="Proteomes" id="UP000886653"/>
    </source>
</evidence>
<feature type="binding site" evidence="11">
    <location>
        <position position="524"/>
    </location>
    <ligand>
        <name>Ca(2+)</name>
        <dbReference type="ChEBI" id="CHEBI:29108"/>
    </ligand>
</feature>
<evidence type="ECO:0000256" key="5">
    <source>
        <dbReference type="ARBA" id="ARBA00022801"/>
    </source>
</evidence>
<feature type="region of interest" description="Disordered" evidence="14">
    <location>
        <begin position="546"/>
        <end position="565"/>
    </location>
</feature>
<dbReference type="PANTHER" id="PTHR11742:SF101">
    <property type="entry name" value="MANNOSYL-OLIGOSACCHARIDE ALPHA-1,2-MANNOSIDASE 1B"/>
    <property type="match status" value="1"/>
</dbReference>
<evidence type="ECO:0000313" key="15">
    <source>
        <dbReference type="EMBL" id="KAG0151218.1"/>
    </source>
</evidence>
<dbReference type="GO" id="GO:0036503">
    <property type="term" value="P:ERAD pathway"/>
    <property type="evidence" value="ECO:0007669"/>
    <property type="project" value="UniProtKB-ARBA"/>
</dbReference>
<dbReference type="PRINTS" id="PR00747">
    <property type="entry name" value="GLYHDRLASE47"/>
</dbReference>
<dbReference type="InterPro" id="IPR001382">
    <property type="entry name" value="Glyco_hydro_47"/>
</dbReference>
<comment type="catalytic activity">
    <reaction evidence="10">
        <text>N(4)-(alpha-D-Man-(1-&gt;2)-alpha-D-Man-(1-&gt;2)-alpha-D-Man-(1-&gt;3)-[alpha-D-Man-(1-&gt;2)-alpha-D-Man-(1-&gt;3)-[alpha-D-Man-(1-&gt;2)-alpha-D-Man-(1-&gt;6)]-alpha-D-Man-(1-&gt;6)]-beta-D-Man-(1-&gt;4)-beta-D-GlcNAc-(1-&gt;4)-beta-D-GlcNAc)-L-asparaginyl-[protein] (N-glucan mannose isomer 9A1,2,3B1,2,3) + 4 H2O = N(4)-(alpha-D-Man-(1-&gt;3)-[alpha-D-Man-(1-&gt;3)-[alpha-D-Man-(1-&gt;6)]-alpha-D-Man-(1-&gt;6)]-beta-D-Man-(1-&gt;4)-beta-D-GlcNAc-(1-&gt;4)-beta-D-GlcNAc)-L-asparaginyl-[protein] (N-glucan mannose isomer 5A1,2) + 4 beta-D-mannose</text>
        <dbReference type="Rhea" id="RHEA:56008"/>
        <dbReference type="Rhea" id="RHEA-COMP:14356"/>
        <dbReference type="Rhea" id="RHEA-COMP:14367"/>
        <dbReference type="ChEBI" id="CHEBI:15377"/>
        <dbReference type="ChEBI" id="CHEBI:28563"/>
        <dbReference type="ChEBI" id="CHEBI:59087"/>
        <dbReference type="ChEBI" id="CHEBI:139493"/>
        <dbReference type="EC" id="3.2.1.113"/>
    </reaction>
</comment>
<keyword evidence="8 13" id="KW-0326">Glycosidase</keyword>
<evidence type="ECO:0000256" key="13">
    <source>
        <dbReference type="RuleBase" id="RU361193"/>
    </source>
</evidence>
<evidence type="ECO:0000256" key="3">
    <source>
        <dbReference type="ARBA" id="ARBA00007658"/>
    </source>
</evidence>
<feature type="disulfide bond" evidence="12">
    <location>
        <begin position="319"/>
        <end position="348"/>
    </location>
</feature>
<dbReference type="Gene3D" id="1.50.10.10">
    <property type="match status" value="1"/>
</dbReference>
<comment type="caution">
    <text evidence="15">The sequence shown here is derived from an EMBL/GenBank/DDBJ whole genome shotgun (WGS) entry which is preliminary data.</text>
</comment>
<dbReference type="InterPro" id="IPR050749">
    <property type="entry name" value="Glycosyl_Hydrolase_47"/>
</dbReference>
<comment type="cofactor">
    <cofactor evidence="1 11">
        <name>Ca(2+)</name>
        <dbReference type="ChEBI" id="CHEBI:29108"/>
    </cofactor>
</comment>
<proteinExistence type="inferred from homology"/>
<dbReference type="GO" id="GO:0004571">
    <property type="term" value="F:mannosyl-oligosaccharide 1,2-alpha-mannosidase activity"/>
    <property type="evidence" value="ECO:0007669"/>
    <property type="project" value="UniProtKB-EC"/>
</dbReference>
<comment type="pathway">
    <text evidence="2">Protein modification; protein glycosylation.</text>
</comment>
<keyword evidence="5 13" id="KW-0378">Hydrolase</keyword>
<dbReference type="GO" id="GO:0005783">
    <property type="term" value="C:endoplasmic reticulum"/>
    <property type="evidence" value="ECO:0007669"/>
    <property type="project" value="TreeGrafter"/>
</dbReference>
<dbReference type="GO" id="GO:0005975">
    <property type="term" value="P:carbohydrate metabolic process"/>
    <property type="evidence" value="ECO:0007669"/>
    <property type="project" value="InterPro"/>
</dbReference>
<evidence type="ECO:0000256" key="12">
    <source>
        <dbReference type="PIRSR" id="PIRSR601382-3"/>
    </source>
</evidence>
<dbReference type="InterPro" id="IPR036026">
    <property type="entry name" value="Seven-hairpin_glycosidases"/>
</dbReference>
<sequence length="565" mass="64238">MRSIYPLHTQLSLSTRVTCNISGQIQKPGLEQSPKSKQRAEFVKKEFLSAYRDYMKYGFPSDEILPVTKKGQNTRNGWSATLVDSLDTLFLMGFKDEFNDAVQKTLKINFKRSQTWDTVSIMETTIRYLGGILSAYELTGANNKGLLDQARQIGETLSAAWKSDKQQLPYSRFYTTFNYPSSDEVSLAAAGSLIIEFDRLSHYTGNPKYRLLAERAERFLMTTPGMLPGMPALVYNVKDNSVIEDWTTWGCADSYYEYLLKYAMLTHNVDPIYSKSWTTAVDTSIEHLIATSTYHNLTYLADFSESQGLKDLTFSHLACFAGGNWMMGGQWLHNQQYLQYGLEIVDTCMKSYTTTKTGLGPDVFRFDDPASQPNADPKSSAQNEQSLKKRGFYITEPKYILRPEVFESVFYAWRITGDEKYQEFTWHAFGALQKYCKASASYSAIDDVDSAKPQLTNNCESFLYVDLSLVIQKSLLGELTPSIFCCLNTICCGGVDRYSETFKYIYLTFAPPELISLDDFIFNTEAHPFRYTASKSTSKQENLIMNVRQDPEPESPQKGEAHTDF</sequence>
<evidence type="ECO:0000256" key="1">
    <source>
        <dbReference type="ARBA" id="ARBA00001913"/>
    </source>
</evidence>
<dbReference type="EC" id="3.2.1.-" evidence="13"/>
<dbReference type="Proteomes" id="UP000886653">
    <property type="component" value="Unassembled WGS sequence"/>
</dbReference>
<dbReference type="InterPro" id="IPR012341">
    <property type="entry name" value="6hp_glycosidase-like_sf"/>
</dbReference>
<evidence type="ECO:0000256" key="14">
    <source>
        <dbReference type="SAM" id="MobiDB-lite"/>
    </source>
</evidence>
<accession>A0A9P6NVR9</accession>
<dbReference type="AlphaFoldDB" id="A0A9P6NVR9"/>
<dbReference type="GO" id="GO:0016020">
    <property type="term" value="C:membrane"/>
    <property type="evidence" value="ECO:0007669"/>
    <property type="project" value="InterPro"/>
</dbReference>
<comment type="catalytic activity">
    <reaction evidence="9">
        <text>N(4)-(alpha-D-Man-(1-&gt;2)-alpha-D-Man-(1-&gt;2)-alpha-D-Man-(1-&gt;3)-[alpha-D-Man-(1-&gt;3)-[alpha-D-Man-(1-&gt;2)-alpha-D-Man-(1-&gt;6)]-alpha-D-Man-(1-&gt;6)]-beta-D-Man-(1-&gt;4)-beta-D-GlcNAc-(1-&gt;4)-beta-D-GlcNAc)-L-asparaginyl-[protein] (N-glucan mannose isomer 8A1,2,3B1,3) + 3 H2O = N(4)-(alpha-D-Man-(1-&gt;3)-[alpha-D-Man-(1-&gt;3)-[alpha-D-Man-(1-&gt;6)]-alpha-D-Man-(1-&gt;6)]-beta-D-Man-(1-&gt;4)-beta-D-GlcNAc-(1-&gt;4)-beta-D-GlcNAc)-L-asparaginyl-[protein] (N-glucan mannose isomer 5A1,2) + 3 beta-D-mannose</text>
        <dbReference type="Rhea" id="RHEA:56028"/>
        <dbReference type="Rhea" id="RHEA-COMP:14358"/>
        <dbReference type="Rhea" id="RHEA-COMP:14367"/>
        <dbReference type="ChEBI" id="CHEBI:15377"/>
        <dbReference type="ChEBI" id="CHEBI:28563"/>
        <dbReference type="ChEBI" id="CHEBI:59087"/>
        <dbReference type="ChEBI" id="CHEBI:60628"/>
        <dbReference type="EC" id="3.2.1.113"/>
    </reaction>
</comment>
<evidence type="ECO:0000256" key="10">
    <source>
        <dbReference type="ARBA" id="ARBA00048605"/>
    </source>
</evidence>
<evidence type="ECO:0000256" key="7">
    <source>
        <dbReference type="ARBA" id="ARBA00023180"/>
    </source>
</evidence>
<evidence type="ECO:0000256" key="8">
    <source>
        <dbReference type="ARBA" id="ARBA00023295"/>
    </source>
</evidence>
<comment type="similarity">
    <text evidence="3 13">Belongs to the glycosyl hydrolase 47 family.</text>
</comment>
<dbReference type="PANTHER" id="PTHR11742">
    <property type="entry name" value="MANNOSYL-OLIGOSACCHARIDE ALPHA-1,2-MANNOSIDASE-RELATED"/>
    <property type="match status" value="1"/>
</dbReference>
<evidence type="ECO:0000256" key="6">
    <source>
        <dbReference type="ARBA" id="ARBA00023157"/>
    </source>
</evidence>
<evidence type="ECO:0000256" key="4">
    <source>
        <dbReference type="ARBA" id="ARBA00022729"/>
    </source>
</evidence>
<dbReference type="Pfam" id="PF01532">
    <property type="entry name" value="Glyco_hydro_47"/>
    <property type="match status" value="2"/>
</dbReference>